<protein>
    <submittedName>
        <fullName evidence="1">Uncharacterized protein</fullName>
    </submittedName>
</protein>
<gene>
    <name evidence="1" type="ORF">J2S75_002013</name>
</gene>
<comment type="caution">
    <text evidence="1">The sequence shown here is derived from an EMBL/GenBank/DDBJ whole genome shotgun (WGS) entry which is preliminary data.</text>
</comment>
<reference evidence="1 2" key="1">
    <citation type="submission" date="2023-07" db="EMBL/GenBank/DDBJ databases">
        <title>Genomic Encyclopedia of Type Strains, Phase IV (KMG-IV): sequencing the most valuable type-strain genomes for metagenomic binning, comparative biology and taxonomic classification.</title>
        <authorList>
            <person name="Goeker M."/>
        </authorList>
    </citation>
    <scope>NUCLEOTIDE SEQUENCE [LARGE SCALE GENOMIC DNA]</scope>
    <source>
        <strain evidence="1 2">DSM 2457</strain>
    </source>
</reference>
<sequence length="127" mass="13854">MARQNVSPANTNGLLAVPAPAAPAQPATAPLIHRDCHGFDDTHLPPPNDKYRYVPVLLPPFGHLAPVPGLKNLPENALKILELQGQGLKIQVVQWQARASQQVRRSAAFPVELSDITRFFDQVQLGI</sequence>
<accession>A0ABU0BAY2</accession>
<name>A0ABU0BAY2_9HYPH</name>
<dbReference type="EMBL" id="JAUSUI010000004">
    <property type="protein sequence ID" value="MDQ0302983.1"/>
    <property type="molecule type" value="Genomic_DNA"/>
</dbReference>
<dbReference type="Proteomes" id="UP001224682">
    <property type="component" value="Unassembled WGS sequence"/>
</dbReference>
<dbReference type="RefSeq" id="WP_307019713.1">
    <property type="nucleotide sequence ID" value="NZ_JAUSUI010000004.1"/>
</dbReference>
<evidence type="ECO:0000313" key="2">
    <source>
        <dbReference type="Proteomes" id="UP001224682"/>
    </source>
</evidence>
<evidence type="ECO:0000313" key="1">
    <source>
        <dbReference type="EMBL" id="MDQ0302983.1"/>
    </source>
</evidence>
<keyword evidence="2" id="KW-1185">Reference proteome</keyword>
<organism evidence="1 2">
    <name type="scientific">Ancylobacter polymorphus</name>
    <dbReference type="NCBI Taxonomy" id="223390"/>
    <lineage>
        <taxon>Bacteria</taxon>
        <taxon>Pseudomonadati</taxon>
        <taxon>Pseudomonadota</taxon>
        <taxon>Alphaproteobacteria</taxon>
        <taxon>Hyphomicrobiales</taxon>
        <taxon>Xanthobacteraceae</taxon>
        <taxon>Ancylobacter</taxon>
    </lineage>
</organism>
<proteinExistence type="predicted"/>